<dbReference type="PROSITE" id="PS00211">
    <property type="entry name" value="ABC_TRANSPORTER_1"/>
    <property type="match status" value="1"/>
</dbReference>
<keyword evidence="4 8" id="KW-0067">ATP-binding</keyword>
<keyword evidence="2" id="KW-0812">Transmembrane</keyword>
<comment type="subcellular location">
    <subcellularLocation>
        <location evidence="1">Cell membrane</location>
        <topology evidence="1">Multi-pass membrane protein</topology>
    </subcellularLocation>
</comment>
<dbReference type="Pfam" id="PF00005">
    <property type="entry name" value="ABC_tran"/>
    <property type="match status" value="1"/>
</dbReference>
<dbReference type="InterPro" id="IPR039421">
    <property type="entry name" value="Type_1_exporter"/>
</dbReference>
<evidence type="ECO:0000259" key="7">
    <source>
        <dbReference type="PROSITE" id="PS50893"/>
    </source>
</evidence>
<dbReference type="PANTHER" id="PTHR43394">
    <property type="entry name" value="ATP-DEPENDENT PERMEASE MDL1, MITOCHONDRIAL"/>
    <property type="match status" value="1"/>
</dbReference>
<dbReference type="SMART" id="SM00382">
    <property type="entry name" value="AAA"/>
    <property type="match status" value="1"/>
</dbReference>
<dbReference type="SUPFAM" id="SSF52540">
    <property type="entry name" value="P-loop containing nucleoside triphosphate hydrolases"/>
    <property type="match status" value="1"/>
</dbReference>
<keyword evidence="6" id="KW-0472">Membrane</keyword>
<dbReference type="InterPro" id="IPR003439">
    <property type="entry name" value="ABC_transporter-like_ATP-bd"/>
</dbReference>
<comment type="caution">
    <text evidence="8">The sequence shown here is derived from an EMBL/GenBank/DDBJ whole genome shotgun (WGS) entry which is preliminary data.</text>
</comment>
<dbReference type="GO" id="GO:0005524">
    <property type="term" value="F:ATP binding"/>
    <property type="evidence" value="ECO:0007669"/>
    <property type="project" value="UniProtKB-KW"/>
</dbReference>
<proteinExistence type="predicted"/>
<dbReference type="EMBL" id="JBHSKL010000037">
    <property type="protein sequence ID" value="MFC5228009.1"/>
    <property type="molecule type" value="Genomic_DNA"/>
</dbReference>
<evidence type="ECO:0000256" key="6">
    <source>
        <dbReference type="ARBA" id="ARBA00023136"/>
    </source>
</evidence>
<evidence type="ECO:0000256" key="3">
    <source>
        <dbReference type="ARBA" id="ARBA00022741"/>
    </source>
</evidence>
<dbReference type="PROSITE" id="PS50893">
    <property type="entry name" value="ABC_TRANSPORTER_2"/>
    <property type="match status" value="1"/>
</dbReference>
<sequence length="290" mass="31133">MTLVDTWRELANIRAAANRLTEIVTARPDVTDQSSKTQPLPEPIDPTVTFEDVRFRYAPDLPHAVSHVSFTVPAGSTVALAGHSGAGKTTCASLLLRHWDPTDGTVRVGGHDLRALPLARLRQLIAAVPQETYLFNLSIRDNIRLARPDASDAEVEDAARAAHAHDFIVGDLPEGYDTPAGERGAHLSGGQRQRIAIARALLTGAPVLVLDEAVSSLDAESEAEVDRAMRTARTGRTTLIVAHRPSTLRTADTVVLLEEGRIVDAGPHHALLARSPAYRSLLKEGAQTAS</sequence>
<dbReference type="InterPro" id="IPR017871">
    <property type="entry name" value="ABC_transporter-like_CS"/>
</dbReference>
<organism evidence="8 9">
    <name type="scientific">Streptomyces fimbriatus</name>
    <dbReference type="NCBI Taxonomy" id="68197"/>
    <lineage>
        <taxon>Bacteria</taxon>
        <taxon>Bacillati</taxon>
        <taxon>Actinomycetota</taxon>
        <taxon>Actinomycetes</taxon>
        <taxon>Kitasatosporales</taxon>
        <taxon>Streptomycetaceae</taxon>
        <taxon>Streptomyces</taxon>
    </lineage>
</organism>
<evidence type="ECO:0000256" key="5">
    <source>
        <dbReference type="ARBA" id="ARBA00022989"/>
    </source>
</evidence>
<protein>
    <submittedName>
        <fullName evidence="8">ABC transporter ATP-binding protein</fullName>
    </submittedName>
</protein>
<dbReference type="InterPro" id="IPR036640">
    <property type="entry name" value="ABC1_TM_sf"/>
</dbReference>
<dbReference type="Proteomes" id="UP001596156">
    <property type="component" value="Unassembled WGS sequence"/>
</dbReference>
<dbReference type="InterPro" id="IPR003593">
    <property type="entry name" value="AAA+_ATPase"/>
</dbReference>
<name>A0ABW0DDR9_STRFI</name>
<dbReference type="Gene3D" id="3.40.50.300">
    <property type="entry name" value="P-loop containing nucleotide triphosphate hydrolases"/>
    <property type="match status" value="1"/>
</dbReference>
<gene>
    <name evidence="8" type="ORF">ACFPN6_26250</name>
</gene>
<keyword evidence="3" id="KW-0547">Nucleotide-binding</keyword>
<dbReference type="Gene3D" id="1.20.1560.10">
    <property type="entry name" value="ABC transporter type 1, transmembrane domain"/>
    <property type="match status" value="1"/>
</dbReference>
<evidence type="ECO:0000256" key="1">
    <source>
        <dbReference type="ARBA" id="ARBA00004651"/>
    </source>
</evidence>
<evidence type="ECO:0000313" key="9">
    <source>
        <dbReference type="Proteomes" id="UP001596156"/>
    </source>
</evidence>
<accession>A0ABW0DDR9</accession>
<evidence type="ECO:0000313" key="8">
    <source>
        <dbReference type="EMBL" id="MFC5228009.1"/>
    </source>
</evidence>
<dbReference type="InterPro" id="IPR027417">
    <property type="entry name" value="P-loop_NTPase"/>
</dbReference>
<keyword evidence="5" id="KW-1133">Transmembrane helix</keyword>
<dbReference type="PANTHER" id="PTHR43394:SF1">
    <property type="entry name" value="ATP-BINDING CASSETTE SUB-FAMILY B MEMBER 10, MITOCHONDRIAL"/>
    <property type="match status" value="1"/>
</dbReference>
<feature type="domain" description="ABC transporter" evidence="7">
    <location>
        <begin position="48"/>
        <end position="284"/>
    </location>
</feature>
<evidence type="ECO:0000256" key="4">
    <source>
        <dbReference type="ARBA" id="ARBA00022840"/>
    </source>
</evidence>
<keyword evidence="9" id="KW-1185">Reference proteome</keyword>
<evidence type="ECO:0000256" key="2">
    <source>
        <dbReference type="ARBA" id="ARBA00022692"/>
    </source>
</evidence>
<reference evidence="9" key="1">
    <citation type="journal article" date="2019" name="Int. J. Syst. Evol. Microbiol.">
        <title>The Global Catalogue of Microorganisms (GCM) 10K type strain sequencing project: providing services to taxonomists for standard genome sequencing and annotation.</title>
        <authorList>
            <consortium name="The Broad Institute Genomics Platform"/>
            <consortium name="The Broad Institute Genome Sequencing Center for Infectious Disease"/>
            <person name="Wu L."/>
            <person name="Ma J."/>
        </authorList>
    </citation>
    <scope>NUCLEOTIDE SEQUENCE [LARGE SCALE GENOMIC DNA]</scope>
    <source>
        <strain evidence="9">CCM 8479</strain>
    </source>
</reference>